<dbReference type="FunFam" id="3.15.10.30:FF:000001">
    <property type="entry name" value="Takeout-like protein 1"/>
    <property type="match status" value="1"/>
</dbReference>
<dbReference type="Proteomes" id="UP000466442">
    <property type="component" value="Unassembled WGS sequence"/>
</dbReference>
<dbReference type="Pfam" id="PF06585">
    <property type="entry name" value="JHBP"/>
    <property type="match status" value="1"/>
</dbReference>
<protein>
    <submittedName>
        <fullName evidence="4">Uncharacterized protein</fullName>
    </submittedName>
</protein>
<accession>A0A8S9XFJ9</accession>
<dbReference type="InterPro" id="IPR038606">
    <property type="entry name" value="To_sf"/>
</dbReference>
<name>A0A8S9XFJ9_APOLU</name>
<gene>
    <name evidence="4" type="ORF">GE061_018299</name>
</gene>
<dbReference type="EMBL" id="WIXP02000008">
    <property type="protein sequence ID" value="KAF6207061.1"/>
    <property type="molecule type" value="Genomic_DNA"/>
</dbReference>
<evidence type="ECO:0000256" key="2">
    <source>
        <dbReference type="ARBA" id="ARBA00023108"/>
    </source>
</evidence>
<sequence length="281" mass="32233">MATNQKLVEFPHVLAITMMGIADTNGPPPSDDEMKMVELAIYRNRHPGPPYVRRACSRNDPKVTDCVMKIGTEAIQGVVKGDPKYKIPKLNPMTIDELRINQGTKQVGLSIICKKCLLYGLPDTKFVSAYNSWEKRECHWNFHLDKIAVRGKYNVSGQVLLLPIFGSGDAEFDFYDLKFSYKYKWDYYKRANWTYVNITQSEFPLEIGNMTIKLQNLFNGDKLLSGNMNRFINEHWVEILADIKPALSKSLADLTTQILGNMAKFIPFDIMFPEKYDPNED</sequence>
<comment type="caution">
    <text evidence="4">The sequence shown here is derived from an EMBL/GenBank/DDBJ whole genome shotgun (WGS) entry which is preliminary data.</text>
</comment>
<dbReference type="InterPro" id="IPR010562">
    <property type="entry name" value="Haemolymph_juvenile_hormone-bd"/>
</dbReference>
<dbReference type="AlphaFoldDB" id="A0A8S9XFJ9"/>
<evidence type="ECO:0000256" key="1">
    <source>
        <dbReference type="ARBA" id="ARBA00022729"/>
    </source>
</evidence>
<keyword evidence="5" id="KW-1185">Reference proteome</keyword>
<reference evidence="4" key="1">
    <citation type="journal article" date="2021" name="Mol. Ecol. Resour.">
        <title>Apolygus lucorum genome provides insights into omnivorousness and mesophyll feeding.</title>
        <authorList>
            <person name="Liu Y."/>
            <person name="Liu H."/>
            <person name="Wang H."/>
            <person name="Huang T."/>
            <person name="Liu B."/>
            <person name="Yang B."/>
            <person name="Yin L."/>
            <person name="Li B."/>
            <person name="Zhang Y."/>
            <person name="Zhang S."/>
            <person name="Jiang F."/>
            <person name="Zhang X."/>
            <person name="Ren Y."/>
            <person name="Wang B."/>
            <person name="Wang S."/>
            <person name="Lu Y."/>
            <person name="Wu K."/>
            <person name="Fan W."/>
            <person name="Wang G."/>
        </authorList>
    </citation>
    <scope>NUCLEOTIDE SEQUENCE</scope>
    <source>
        <strain evidence="4">12Hb</strain>
    </source>
</reference>
<dbReference type="PANTHER" id="PTHR11008:SF32">
    <property type="entry name" value="CIRCADIAN CLOCK-CONTROLLED PROTEIN DAYWAKE-RELATED"/>
    <property type="match status" value="1"/>
</dbReference>
<dbReference type="GO" id="GO:0005615">
    <property type="term" value="C:extracellular space"/>
    <property type="evidence" value="ECO:0007669"/>
    <property type="project" value="TreeGrafter"/>
</dbReference>
<dbReference type="GO" id="GO:0007623">
    <property type="term" value="P:circadian rhythm"/>
    <property type="evidence" value="ECO:0007669"/>
    <property type="project" value="UniProtKB-ARBA"/>
</dbReference>
<evidence type="ECO:0000256" key="3">
    <source>
        <dbReference type="ARBA" id="ARBA00060902"/>
    </source>
</evidence>
<keyword evidence="2" id="KW-0090">Biological rhythms</keyword>
<evidence type="ECO:0000313" key="4">
    <source>
        <dbReference type="EMBL" id="KAF6207061.1"/>
    </source>
</evidence>
<comment type="similarity">
    <text evidence="3">Belongs to the TO family.</text>
</comment>
<proteinExistence type="inferred from homology"/>
<dbReference type="PANTHER" id="PTHR11008">
    <property type="entry name" value="PROTEIN TAKEOUT-LIKE PROTEIN"/>
    <property type="match status" value="1"/>
</dbReference>
<dbReference type="Gene3D" id="3.15.10.30">
    <property type="entry name" value="Haemolymph juvenile hormone binding protein"/>
    <property type="match status" value="1"/>
</dbReference>
<evidence type="ECO:0000313" key="5">
    <source>
        <dbReference type="Proteomes" id="UP000466442"/>
    </source>
</evidence>
<dbReference type="OrthoDB" id="8194225at2759"/>
<keyword evidence="1" id="KW-0732">Signal</keyword>
<dbReference type="SMART" id="SM00700">
    <property type="entry name" value="JHBP"/>
    <property type="match status" value="1"/>
</dbReference>
<organism evidence="4 5">
    <name type="scientific">Apolygus lucorum</name>
    <name type="common">Small green plant bug</name>
    <name type="synonym">Lygocoris lucorum</name>
    <dbReference type="NCBI Taxonomy" id="248454"/>
    <lineage>
        <taxon>Eukaryota</taxon>
        <taxon>Metazoa</taxon>
        <taxon>Ecdysozoa</taxon>
        <taxon>Arthropoda</taxon>
        <taxon>Hexapoda</taxon>
        <taxon>Insecta</taxon>
        <taxon>Pterygota</taxon>
        <taxon>Neoptera</taxon>
        <taxon>Paraneoptera</taxon>
        <taxon>Hemiptera</taxon>
        <taxon>Heteroptera</taxon>
        <taxon>Panheteroptera</taxon>
        <taxon>Cimicomorpha</taxon>
        <taxon>Miridae</taxon>
        <taxon>Mirini</taxon>
        <taxon>Apolygus</taxon>
    </lineage>
</organism>